<proteinExistence type="predicted"/>
<feature type="non-terminal residue" evidence="3">
    <location>
        <position position="1"/>
    </location>
</feature>
<feature type="coiled-coil region" evidence="1">
    <location>
        <begin position="98"/>
        <end position="132"/>
    </location>
</feature>
<evidence type="ECO:0000256" key="1">
    <source>
        <dbReference type="SAM" id="Coils"/>
    </source>
</evidence>
<reference evidence="3" key="1">
    <citation type="submission" date="2023-10" db="EMBL/GenBank/DDBJ databases">
        <authorList>
            <person name="Chen Y."/>
            <person name="Shah S."/>
            <person name="Dougan E. K."/>
            <person name="Thang M."/>
            <person name="Chan C."/>
        </authorList>
    </citation>
    <scope>NUCLEOTIDE SEQUENCE [LARGE SCALE GENOMIC DNA]</scope>
</reference>
<protein>
    <submittedName>
        <fullName evidence="3">Uncharacterized protein</fullName>
    </submittedName>
</protein>
<evidence type="ECO:0000313" key="4">
    <source>
        <dbReference type="Proteomes" id="UP001189429"/>
    </source>
</evidence>
<dbReference type="Proteomes" id="UP001189429">
    <property type="component" value="Unassembled WGS sequence"/>
</dbReference>
<keyword evidence="4" id="KW-1185">Reference proteome</keyword>
<dbReference type="EMBL" id="CAUYUJ010018273">
    <property type="protein sequence ID" value="CAK0882150.1"/>
    <property type="molecule type" value="Genomic_DNA"/>
</dbReference>
<keyword evidence="1" id="KW-0175">Coiled coil</keyword>
<feature type="non-terminal residue" evidence="3">
    <location>
        <position position="151"/>
    </location>
</feature>
<gene>
    <name evidence="3" type="ORF">PCOR1329_LOCUS64759</name>
</gene>
<sequence length="151" mass="16566">PAPGLHTARLAPRRREPSGALFSASTRSKLLRGLAAGMLQPRRGPGDEPATSPGARDRARPREDDGAFAGAATGSEQSQEFSRLGSACPAFSSALSARKRAEQDAVLLANRIRLLRAEEENTRKKIRETEKQTTDILEARRRNEEHRLVKE</sequence>
<feature type="compositionally biased region" description="Basic and acidic residues" evidence="2">
    <location>
        <begin position="55"/>
        <end position="65"/>
    </location>
</feature>
<accession>A0ABN9WAU4</accession>
<evidence type="ECO:0000313" key="3">
    <source>
        <dbReference type="EMBL" id="CAK0882150.1"/>
    </source>
</evidence>
<feature type="region of interest" description="Disordered" evidence="2">
    <location>
        <begin position="1"/>
        <end position="81"/>
    </location>
</feature>
<name>A0ABN9WAU4_9DINO</name>
<organism evidence="3 4">
    <name type="scientific">Prorocentrum cordatum</name>
    <dbReference type="NCBI Taxonomy" id="2364126"/>
    <lineage>
        <taxon>Eukaryota</taxon>
        <taxon>Sar</taxon>
        <taxon>Alveolata</taxon>
        <taxon>Dinophyceae</taxon>
        <taxon>Prorocentrales</taxon>
        <taxon>Prorocentraceae</taxon>
        <taxon>Prorocentrum</taxon>
    </lineage>
</organism>
<evidence type="ECO:0000256" key="2">
    <source>
        <dbReference type="SAM" id="MobiDB-lite"/>
    </source>
</evidence>
<comment type="caution">
    <text evidence="3">The sequence shown here is derived from an EMBL/GenBank/DDBJ whole genome shotgun (WGS) entry which is preliminary data.</text>
</comment>